<evidence type="ECO:0000313" key="4">
    <source>
        <dbReference type="WBParaSite" id="HPLM_0001201001-mRNA-1"/>
    </source>
</evidence>
<sequence length="185" mass="20840">LVPSAGDVLKYERVEMFYHREPETRAQFVVLFTASKKRLALTPLHLLPFGECQSMKRDLEKADGVDKWLRASQFAHKAAVGDCVMTVSDSGEVVVDRIVKVGRQVSEGIYSPMTVDGALIVNGVLSSCFSQVESHTVQKIVYDFLTYAYEFFGMSYGRNSVRQGIPSFINYVHELSHVFLPFSKF</sequence>
<name>A0A0N4WLI4_HAEPC</name>
<dbReference type="InterPro" id="IPR001767">
    <property type="entry name" value="Hedgehog_Hint"/>
</dbReference>
<evidence type="ECO:0000256" key="2">
    <source>
        <dbReference type="ARBA" id="ARBA00022473"/>
    </source>
</evidence>
<evidence type="ECO:0000256" key="1">
    <source>
        <dbReference type="ARBA" id="ARBA00004239"/>
    </source>
</evidence>
<dbReference type="PRINTS" id="PR00632">
    <property type="entry name" value="SONICHHOG"/>
</dbReference>
<dbReference type="SUPFAM" id="SSF51294">
    <property type="entry name" value="Hedgehog/intein (Hint) domain"/>
    <property type="match status" value="1"/>
</dbReference>
<dbReference type="Pfam" id="PF01079">
    <property type="entry name" value="Hint"/>
    <property type="match status" value="1"/>
</dbReference>
<dbReference type="GO" id="GO:0016540">
    <property type="term" value="P:protein autoprocessing"/>
    <property type="evidence" value="ECO:0007669"/>
    <property type="project" value="InterPro"/>
</dbReference>
<dbReference type="InterPro" id="IPR003586">
    <property type="entry name" value="Hint_dom_C"/>
</dbReference>
<dbReference type="Gene3D" id="2.170.16.10">
    <property type="entry name" value="Hedgehog/Intein (Hint) domain"/>
    <property type="match status" value="1"/>
</dbReference>
<organism evidence="4">
    <name type="scientific">Haemonchus placei</name>
    <name type="common">Barber's pole worm</name>
    <dbReference type="NCBI Taxonomy" id="6290"/>
    <lineage>
        <taxon>Eukaryota</taxon>
        <taxon>Metazoa</taxon>
        <taxon>Ecdysozoa</taxon>
        <taxon>Nematoda</taxon>
        <taxon>Chromadorea</taxon>
        <taxon>Rhabditida</taxon>
        <taxon>Rhabditina</taxon>
        <taxon>Rhabditomorpha</taxon>
        <taxon>Strongyloidea</taxon>
        <taxon>Trichostrongylidae</taxon>
        <taxon>Haemonchus</taxon>
    </lineage>
</organism>
<reference evidence="4" key="1">
    <citation type="submission" date="2017-02" db="UniProtKB">
        <authorList>
            <consortium name="WormBaseParasite"/>
        </authorList>
    </citation>
    <scope>IDENTIFICATION</scope>
</reference>
<dbReference type="PANTHER" id="PTHR46706">
    <property type="entry name" value="PROTEIN QUA-1-RELATED"/>
    <property type="match status" value="1"/>
</dbReference>
<dbReference type="OMA" id="CYANIDN"/>
<dbReference type="SMART" id="SM00305">
    <property type="entry name" value="HintC"/>
    <property type="match status" value="1"/>
</dbReference>
<dbReference type="AlphaFoldDB" id="A0A0N4WLI4"/>
<dbReference type="PANTHER" id="PTHR46706:SF12">
    <property type="entry name" value="PROTEIN QUA-1-RELATED"/>
    <property type="match status" value="1"/>
</dbReference>
<comment type="subcellular location">
    <subcellularLocation>
        <location evidence="1">Secreted</location>
        <location evidence="1">Extracellular space</location>
    </subcellularLocation>
</comment>
<dbReference type="CDD" id="cd00081">
    <property type="entry name" value="Hint"/>
    <property type="match status" value="1"/>
</dbReference>
<dbReference type="GO" id="GO:0007267">
    <property type="term" value="P:cell-cell signaling"/>
    <property type="evidence" value="ECO:0007669"/>
    <property type="project" value="InterPro"/>
</dbReference>
<feature type="domain" description="Hint" evidence="3">
    <location>
        <begin position="90"/>
        <end position="134"/>
    </location>
</feature>
<proteinExistence type="predicted"/>
<dbReference type="WBParaSite" id="HPLM_0001201001-mRNA-1">
    <property type="protein sequence ID" value="HPLM_0001201001-mRNA-1"/>
    <property type="gene ID" value="HPLM_0001201001"/>
</dbReference>
<dbReference type="InterPro" id="IPR036844">
    <property type="entry name" value="Hint_dom_sf"/>
</dbReference>
<dbReference type="GO" id="GO:0005576">
    <property type="term" value="C:extracellular region"/>
    <property type="evidence" value="ECO:0007669"/>
    <property type="project" value="UniProtKB-SubCell"/>
</dbReference>
<protein>
    <submittedName>
        <fullName evidence="4">HintC domain-containing protein</fullName>
    </submittedName>
</protein>
<dbReference type="InterPro" id="IPR052140">
    <property type="entry name" value="Dev_Signal_Hedgehog-like"/>
</dbReference>
<keyword evidence="2" id="KW-0217">Developmental protein</keyword>
<evidence type="ECO:0000259" key="3">
    <source>
        <dbReference type="SMART" id="SM00305"/>
    </source>
</evidence>
<accession>A0A0N4WLI4</accession>
<dbReference type="InterPro" id="IPR001657">
    <property type="entry name" value="Hedgehog"/>
</dbReference>